<organism evidence="2 3">
    <name type="scientific">Iodobacter fluviatilis</name>
    <dbReference type="NCBI Taxonomy" id="537"/>
    <lineage>
        <taxon>Bacteria</taxon>
        <taxon>Pseudomonadati</taxon>
        <taxon>Pseudomonadota</taxon>
        <taxon>Betaproteobacteria</taxon>
        <taxon>Neisseriales</taxon>
        <taxon>Chitinibacteraceae</taxon>
        <taxon>Iodobacter</taxon>
    </lineage>
</organism>
<dbReference type="Gene3D" id="3.40.190.290">
    <property type="match status" value="1"/>
</dbReference>
<evidence type="ECO:0000313" key="2">
    <source>
        <dbReference type="EMBL" id="QBC43456.1"/>
    </source>
</evidence>
<name>A0A7G3G895_9NEIS</name>
<feature type="domain" description="LysR substrate-binding" evidence="1">
    <location>
        <begin position="1"/>
        <end position="63"/>
    </location>
</feature>
<dbReference type="Pfam" id="PF03466">
    <property type="entry name" value="LysR_substrate"/>
    <property type="match status" value="1"/>
</dbReference>
<proteinExistence type="predicted"/>
<evidence type="ECO:0000313" key="3">
    <source>
        <dbReference type="Proteomes" id="UP000515917"/>
    </source>
</evidence>
<dbReference type="RefSeq" id="WP_130106035.1">
    <property type="nucleotide sequence ID" value="NZ_CP025781.1"/>
</dbReference>
<dbReference type="InterPro" id="IPR005119">
    <property type="entry name" value="LysR_subst-bd"/>
</dbReference>
<protein>
    <recommendedName>
        <fullName evidence="1">LysR substrate-binding domain-containing protein</fullName>
    </recommendedName>
</protein>
<accession>A0A7G3G895</accession>
<dbReference type="KEGG" id="ifl:C1H71_07820"/>
<sequence length="73" mass="8337">MLEAGYGVGLLDNIVAAPYLRQGLIQSVLPEWLATPKPYFLVLPYRQPMPKKYEAFIQFVVPRLQARLSQSMN</sequence>
<reference evidence="2 3" key="1">
    <citation type="submission" date="2018-01" db="EMBL/GenBank/DDBJ databases">
        <title>Genome sequence of Iodobacter sp. strain PCH194 isolated from Indian Trans-Himalaya.</title>
        <authorList>
            <person name="Kumar V."/>
            <person name="Thakur V."/>
            <person name="Kumar S."/>
            <person name="Singh D."/>
        </authorList>
    </citation>
    <scope>NUCLEOTIDE SEQUENCE [LARGE SCALE GENOMIC DNA]</scope>
    <source>
        <strain evidence="2 3">PCH194</strain>
    </source>
</reference>
<evidence type="ECO:0000259" key="1">
    <source>
        <dbReference type="Pfam" id="PF03466"/>
    </source>
</evidence>
<dbReference type="EMBL" id="CP025781">
    <property type="protein sequence ID" value="QBC43456.1"/>
    <property type="molecule type" value="Genomic_DNA"/>
</dbReference>
<gene>
    <name evidence="2" type="ORF">C1H71_07820</name>
</gene>
<dbReference type="AlphaFoldDB" id="A0A7G3G895"/>
<keyword evidence="3" id="KW-1185">Reference proteome</keyword>
<dbReference type="Proteomes" id="UP000515917">
    <property type="component" value="Chromosome"/>
</dbReference>
<dbReference type="SUPFAM" id="SSF53850">
    <property type="entry name" value="Periplasmic binding protein-like II"/>
    <property type="match status" value="1"/>
</dbReference>